<dbReference type="CDD" id="cd00091">
    <property type="entry name" value="NUC"/>
    <property type="match status" value="1"/>
</dbReference>
<evidence type="ECO:0000259" key="12">
    <source>
        <dbReference type="SMART" id="SM00477"/>
    </source>
</evidence>
<dbReference type="Gene3D" id="3.40.570.10">
    <property type="entry name" value="Extracellular Endonuclease, subunit A"/>
    <property type="match status" value="1"/>
</dbReference>
<dbReference type="GO" id="GO:0046872">
    <property type="term" value="F:metal ion binding"/>
    <property type="evidence" value="ECO:0007669"/>
    <property type="project" value="UniProtKB-KW"/>
</dbReference>
<feature type="region of interest" description="Disordered" evidence="11">
    <location>
        <begin position="1"/>
        <end position="32"/>
    </location>
</feature>
<evidence type="ECO:0000256" key="9">
    <source>
        <dbReference type="PIRSR" id="PIRSR640255-2"/>
    </source>
</evidence>
<protein>
    <recommendedName>
        <fullName evidence="10">Endonuclease</fullName>
        <ecNumber evidence="10">3.1.30.-</ecNumber>
    </recommendedName>
</protein>
<dbReference type="GeneID" id="8859500"/>
<keyword evidence="15" id="KW-1185">Reference proteome</keyword>
<evidence type="ECO:0000256" key="10">
    <source>
        <dbReference type="RuleBase" id="RU366055"/>
    </source>
</evidence>
<evidence type="ECO:0000256" key="4">
    <source>
        <dbReference type="ARBA" id="ARBA00022723"/>
    </source>
</evidence>
<accession>D2VA79</accession>
<evidence type="ECO:0000256" key="3">
    <source>
        <dbReference type="ARBA" id="ARBA00022722"/>
    </source>
</evidence>
<gene>
    <name evidence="14" type="ORF">NAEGRDRAFT_2950</name>
</gene>
<dbReference type="InterPro" id="IPR040255">
    <property type="entry name" value="Non-specific_endonuclease"/>
</dbReference>
<keyword evidence="7" id="KW-0460">Magnesium</keyword>
<evidence type="ECO:0000256" key="8">
    <source>
        <dbReference type="PIRSR" id="PIRSR640255-1"/>
    </source>
</evidence>
<dbReference type="AlphaFoldDB" id="D2VA79"/>
<evidence type="ECO:0000256" key="7">
    <source>
        <dbReference type="ARBA" id="ARBA00022842"/>
    </source>
</evidence>
<comment type="similarity">
    <text evidence="2 10">Belongs to the DNA/RNA non-specific endonuclease family.</text>
</comment>
<keyword evidence="4 9" id="KW-0479">Metal-binding</keyword>
<evidence type="ECO:0000256" key="5">
    <source>
        <dbReference type="ARBA" id="ARBA00022759"/>
    </source>
</evidence>
<feature type="non-terminal residue" evidence="14">
    <location>
        <position position="209"/>
    </location>
</feature>
<dbReference type="PROSITE" id="PS01070">
    <property type="entry name" value="NUCLEASE_NON_SPEC"/>
    <property type="match status" value="1"/>
</dbReference>
<dbReference type="Proteomes" id="UP000006671">
    <property type="component" value="Unassembled WGS sequence"/>
</dbReference>
<dbReference type="GO" id="GO:0005743">
    <property type="term" value="C:mitochondrial inner membrane"/>
    <property type="evidence" value="ECO:0007669"/>
    <property type="project" value="TreeGrafter"/>
</dbReference>
<dbReference type="OrthoDB" id="5418055at2759"/>
<evidence type="ECO:0000256" key="6">
    <source>
        <dbReference type="ARBA" id="ARBA00022801"/>
    </source>
</evidence>
<evidence type="ECO:0000256" key="2">
    <source>
        <dbReference type="ARBA" id="ARBA00010052"/>
    </source>
</evidence>
<evidence type="ECO:0000313" key="14">
    <source>
        <dbReference type="EMBL" id="EFC46260.1"/>
    </source>
</evidence>
<feature type="binding site" evidence="9">
    <location>
        <position position="83"/>
    </location>
    <ligand>
        <name>Mg(2+)</name>
        <dbReference type="ChEBI" id="CHEBI:18420"/>
        <note>catalytic</note>
    </ligand>
</feature>
<dbReference type="InterPro" id="IPR044925">
    <property type="entry name" value="His-Me_finger_sf"/>
</dbReference>
<dbReference type="GO" id="GO:0000014">
    <property type="term" value="F:single-stranded DNA endodeoxyribonuclease activity"/>
    <property type="evidence" value="ECO:0007669"/>
    <property type="project" value="TreeGrafter"/>
</dbReference>
<dbReference type="InterPro" id="IPR018524">
    <property type="entry name" value="DNA/RNA_endonuclease_AS"/>
</dbReference>
<dbReference type="eggNOG" id="KOG3721">
    <property type="taxonomic scope" value="Eukaryota"/>
</dbReference>
<proteinExistence type="inferred from homology"/>
<keyword evidence="5 10" id="KW-0255">Endonuclease</keyword>
<comment type="cofactor">
    <cofactor evidence="1 10">
        <name>Mg(2+)</name>
        <dbReference type="ChEBI" id="CHEBI:18420"/>
    </cofactor>
</comment>
<dbReference type="Pfam" id="PF01223">
    <property type="entry name" value="Endonuclease_NS"/>
    <property type="match status" value="1"/>
</dbReference>
<dbReference type="GO" id="GO:0005634">
    <property type="term" value="C:nucleus"/>
    <property type="evidence" value="ECO:0007669"/>
    <property type="project" value="TreeGrafter"/>
</dbReference>
<evidence type="ECO:0000259" key="13">
    <source>
        <dbReference type="SMART" id="SM00892"/>
    </source>
</evidence>
<evidence type="ECO:0000256" key="11">
    <source>
        <dbReference type="SAM" id="MobiDB-lite"/>
    </source>
</evidence>
<keyword evidence="6 10" id="KW-0378">Hydrolase</keyword>
<dbReference type="SMART" id="SM00477">
    <property type="entry name" value="NUC"/>
    <property type="match status" value="1"/>
</dbReference>
<dbReference type="GO" id="GO:0003676">
    <property type="term" value="F:nucleic acid binding"/>
    <property type="evidence" value="ECO:0007669"/>
    <property type="project" value="InterPro"/>
</dbReference>
<dbReference type="FunCoup" id="D2VA79">
    <property type="interactions" value="91"/>
</dbReference>
<dbReference type="PANTHER" id="PTHR13966:SF5">
    <property type="entry name" value="ENDONUCLEASE G, MITOCHONDRIAL"/>
    <property type="match status" value="1"/>
</dbReference>
<evidence type="ECO:0000256" key="1">
    <source>
        <dbReference type="ARBA" id="ARBA00001946"/>
    </source>
</evidence>
<dbReference type="InterPro" id="IPR001604">
    <property type="entry name" value="Endo_G_ENPP1-like_dom"/>
</dbReference>
<dbReference type="InterPro" id="IPR044929">
    <property type="entry name" value="DNA/RNA_non-sp_Endonuclease_sf"/>
</dbReference>
<dbReference type="OMA" id="HAYHRAS"/>
<evidence type="ECO:0000313" key="15">
    <source>
        <dbReference type="Proteomes" id="UP000006671"/>
    </source>
</evidence>
<reference evidence="14 15" key="1">
    <citation type="journal article" date="2010" name="Cell">
        <title>The genome of Naegleria gruberi illuminates early eukaryotic versatility.</title>
        <authorList>
            <person name="Fritz-Laylin L.K."/>
            <person name="Prochnik S.E."/>
            <person name="Ginger M.L."/>
            <person name="Dacks J.B."/>
            <person name="Carpenter M.L."/>
            <person name="Field M.C."/>
            <person name="Kuo A."/>
            <person name="Paredez A."/>
            <person name="Chapman J."/>
            <person name="Pham J."/>
            <person name="Shu S."/>
            <person name="Neupane R."/>
            <person name="Cipriano M."/>
            <person name="Mancuso J."/>
            <person name="Tu H."/>
            <person name="Salamov A."/>
            <person name="Lindquist E."/>
            <person name="Shapiro H."/>
            <person name="Lucas S."/>
            <person name="Grigoriev I.V."/>
            <person name="Cande W.Z."/>
            <person name="Fulton C."/>
            <person name="Rokhsar D.S."/>
            <person name="Dawson S.C."/>
        </authorList>
    </citation>
    <scope>NUCLEOTIDE SEQUENCE [LARGE SCALE GENOMIC DNA]</scope>
    <source>
        <strain evidence="14 15">NEG-M</strain>
    </source>
</reference>
<name>D2VA79_NAEGR</name>
<dbReference type="STRING" id="5762.D2VA79"/>
<dbReference type="RefSeq" id="XP_002679004.1">
    <property type="nucleotide sequence ID" value="XM_002678958.1"/>
</dbReference>
<feature type="non-terminal residue" evidence="14">
    <location>
        <position position="1"/>
    </location>
</feature>
<keyword evidence="3 10" id="KW-0540">Nuclease</keyword>
<dbReference type="GO" id="GO:0004521">
    <property type="term" value="F:RNA endonuclease activity"/>
    <property type="evidence" value="ECO:0007669"/>
    <property type="project" value="TreeGrafter"/>
</dbReference>
<dbReference type="SUPFAM" id="SSF54060">
    <property type="entry name" value="His-Me finger endonucleases"/>
    <property type="match status" value="1"/>
</dbReference>
<feature type="domain" description="ENPP1-3/EXOG-like endonuclease/phosphodiesterase" evidence="12">
    <location>
        <begin position="3"/>
        <end position="196"/>
    </location>
</feature>
<dbReference type="KEGG" id="ngr:NAEGRDRAFT_2950"/>
<dbReference type="PANTHER" id="PTHR13966">
    <property type="entry name" value="ENDONUCLEASE RELATED"/>
    <property type="match status" value="1"/>
</dbReference>
<dbReference type="SMART" id="SM00892">
    <property type="entry name" value="Endonuclease_NS"/>
    <property type="match status" value="1"/>
</dbReference>
<dbReference type="EMBL" id="GG738859">
    <property type="protein sequence ID" value="EFC46260.1"/>
    <property type="molecule type" value="Genomic_DNA"/>
</dbReference>
<dbReference type="VEuPathDB" id="AmoebaDB:NAEGRDRAFT_2950"/>
<organism evidence="15">
    <name type="scientific">Naegleria gruberi</name>
    <name type="common">Amoeba</name>
    <dbReference type="NCBI Taxonomy" id="5762"/>
    <lineage>
        <taxon>Eukaryota</taxon>
        <taxon>Discoba</taxon>
        <taxon>Heterolobosea</taxon>
        <taxon>Tetramitia</taxon>
        <taxon>Eutetramitia</taxon>
        <taxon>Vahlkampfiidae</taxon>
        <taxon>Naegleria</taxon>
    </lineage>
</organism>
<dbReference type="InterPro" id="IPR020821">
    <property type="entry name" value="ENPP1-3/EXOG-like_nuc-like"/>
</dbReference>
<sequence length="209" mass="23984">WTIKGRTSGGSKERKSDRSNSQFHSSPYLPEPFNAQNSDYSGEGYDRGHLCPCGDFYYSMGQKALDETFYLSHNVVPQDPNNNRFYWLRLEMFTRGMAKQFDNVHVLAGPLFVPEESGKKKFVRYEVIGDNNVAVPTHLYRILVGEKKSENKFFIQAFMIPNKPIPKSKPITDFIVPVSDIEKLSGMQLLHRIEKTSTLPLCKHFPCEL</sequence>
<dbReference type="InParanoid" id="D2VA79"/>
<feature type="active site" description="Proton acceptor" evidence="8">
    <location>
        <position position="49"/>
    </location>
</feature>
<feature type="domain" description="DNA/RNA non-specific endonuclease/pyrophosphatase/phosphodiesterase" evidence="13">
    <location>
        <begin position="2"/>
        <end position="196"/>
    </location>
</feature>
<dbReference type="EC" id="3.1.30.-" evidence="10"/>